<evidence type="ECO:0000256" key="5">
    <source>
        <dbReference type="ARBA" id="ARBA00022679"/>
    </source>
</evidence>
<comment type="similarity">
    <text evidence="9 13">Belongs to the QueA family.</text>
</comment>
<organism evidence="14 15">
    <name type="scientific">Tianweitania sediminis</name>
    <dbReference type="NCBI Taxonomy" id="1502156"/>
    <lineage>
        <taxon>Bacteria</taxon>
        <taxon>Pseudomonadati</taxon>
        <taxon>Pseudomonadota</taxon>
        <taxon>Alphaproteobacteria</taxon>
        <taxon>Hyphomicrobiales</taxon>
        <taxon>Phyllobacteriaceae</taxon>
        <taxon>Tianweitania</taxon>
    </lineage>
</organism>
<comment type="pathway">
    <text evidence="2 13">tRNA modification; tRNA-queuosine biosynthesis.</text>
</comment>
<dbReference type="EC" id="2.4.99.17" evidence="10 13"/>
<dbReference type="GO" id="GO:0005737">
    <property type="term" value="C:cytoplasm"/>
    <property type="evidence" value="ECO:0007669"/>
    <property type="project" value="UniProtKB-SubCell"/>
</dbReference>
<reference evidence="14" key="1">
    <citation type="submission" date="2021-03" db="EMBL/GenBank/DDBJ databases">
        <title>Genome sequencing and assembly of Tianweitania sediminis.</title>
        <authorList>
            <person name="Chhetri G."/>
        </authorList>
    </citation>
    <scope>NUCLEOTIDE SEQUENCE</scope>
    <source>
        <strain evidence="14">Z8</strain>
    </source>
</reference>
<dbReference type="InterPro" id="IPR003699">
    <property type="entry name" value="QueA"/>
</dbReference>
<dbReference type="PANTHER" id="PTHR30307">
    <property type="entry name" value="S-ADENOSYLMETHIONINE:TRNA RIBOSYLTRANSFERASE-ISOMERASE"/>
    <property type="match status" value="1"/>
</dbReference>
<comment type="catalytic activity">
    <reaction evidence="8 13">
        <text>7-aminomethyl-7-carbaguanosine(34) in tRNA + S-adenosyl-L-methionine = epoxyqueuosine(34) in tRNA + adenine + L-methionine + 2 H(+)</text>
        <dbReference type="Rhea" id="RHEA:32155"/>
        <dbReference type="Rhea" id="RHEA-COMP:10342"/>
        <dbReference type="Rhea" id="RHEA-COMP:18582"/>
        <dbReference type="ChEBI" id="CHEBI:15378"/>
        <dbReference type="ChEBI" id="CHEBI:16708"/>
        <dbReference type="ChEBI" id="CHEBI:57844"/>
        <dbReference type="ChEBI" id="CHEBI:59789"/>
        <dbReference type="ChEBI" id="CHEBI:82833"/>
        <dbReference type="ChEBI" id="CHEBI:194443"/>
        <dbReference type="EC" id="2.4.99.17"/>
    </reaction>
</comment>
<gene>
    <name evidence="13 14" type="primary">queA</name>
    <name evidence="14" type="ORF">J5Y06_19430</name>
</gene>
<dbReference type="InterPro" id="IPR042119">
    <property type="entry name" value="QueA_dom2"/>
</dbReference>
<dbReference type="PANTHER" id="PTHR30307:SF0">
    <property type="entry name" value="S-ADENOSYLMETHIONINE:TRNA RIBOSYLTRANSFERASE-ISOMERASE"/>
    <property type="match status" value="1"/>
</dbReference>
<name>A0A8J7UMV9_9HYPH</name>
<dbReference type="GO" id="GO:0051075">
    <property type="term" value="F:S-adenosylmethionine:tRNA ribosyltransferase-isomerase activity"/>
    <property type="evidence" value="ECO:0007669"/>
    <property type="project" value="UniProtKB-EC"/>
</dbReference>
<dbReference type="Gene3D" id="3.40.1780.10">
    <property type="entry name" value="QueA-like"/>
    <property type="match status" value="1"/>
</dbReference>
<evidence type="ECO:0000256" key="13">
    <source>
        <dbReference type="HAMAP-Rule" id="MF_00113"/>
    </source>
</evidence>
<dbReference type="SUPFAM" id="SSF111337">
    <property type="entry name" value="QueA-like"/>
    <property type="match status" value="1"/>
</dbReference>
<evidence type="ECO:0000256" key="11">
    <source>
        <dbReference type="ARBA" id="ARBA00069325"/>
    </source>
</evidence>
<dbReference type="NCBIfam" id="NF001140">
    <property type="entry name" value="PRK00147.1"/>
    <property type="match status" value="1"/>
</dbReference>
<keyword evidence="5 13" id="KW-0808">Transferase</keyword>
<evidence type="ECO:0000256" key="10">
    <source>
        <dbReference type="ARBA" id="ARBA00066503"/>
    </source>
</evidence>
<evidence type="ECO:0000256" key="3">
    <source>
        <dbReference type="ARBA" id="ARBA00011245"/>
    </source>
</evidence>
<dbReference type="HAMAP" id="MF_00113">
    <property type="entry name" value="QueA"/>
    <property type="match status" value="1"/>
</dbReference>
<dbReference type="Proteomes" id="UP000666240">
    <property type="component" value="Unassembled WGS sequence"/>
</dbReference>
<sequence>MKVDLFDFELPDERIALRPAEPRDTARLLVVDPVQGLANRHVYELPNLLQPGDALVFNDTKVIPAQLHGTRHRGDNTAAVDATLHMRVAPDRWKAFVRPAKRLAVGDRIAFGREGDLCLLGTLNATVSAKGEAGEVDLDFDLSGPFLDDALREAGHIPLPPYIASKRPEDARDRVDYQTIYAREEGAVAAPTAGLHFTPELMDALDTGGISRHFVTLHVGAGTFLPVKADDTERHKMHAEIGVVSEETAAALNEVKARGGRVVCVGTTSLRLLESAAGDDGRMRAWQGATDIFITPGYRFRVVDVLMTNFHLPRSTLFMLVSAFSGLETMRDAYKHAIDGGYRFYSYGDASLLFRSAA</sequence>
<evidence type="ECO:0000313" key="15">
    <source>
        <dbReference type="Proteomes" id="UP000666240"/>
    </source>
</evidence>
<evidence type="ECO:0000256" key="7">
    <source>
        <dbReference type="ARBA" id="ARBA00022785"/>
    </source>
</evidence>
<evidence type="ECO:0000256" key="8">
    <source>
        <dbReference type="ARBA" id="ARBA00052751"/>
    </source>
</evidence>
<comment type="caution">
    <text evidence="14">The sequence shown here is derived from an EMBL/GenBank/DDBJ whole genome shotgun (WGS) entry which is preliminary data.</text>
</comment>
<keyword evidence="6 13" id="KW-0949">S-adenosyl-L-methionine</keyword>
<dbReference type="EMBL" id="JAGIYY010000009">
    <property type="protein sequence ID" value="MBP0440827.1"/>
    <property type="molecule type" value="Genomic_DNA"/>
</dbReference>
<dbReference type="Pfam" id="PF02547">
    <property type="entry name" value="Queuosine_synth"/>
    <property type="match status" value="1"/>
</dbReference>
<keyword evidence="15" id="KW-1185">Reference proteome</keyword>
<proteinExistence type="inferred from homology"/>
<dbReference type="RefSeq" id="WP_209336854.1">
    <property type="nucleotide sequence ID" value="NZ_JAGIYY010000009.1"/>
</dbReference>
<evidence type="ECO:0000256" key="9">
    <source>
        <dbReference type="ARBA" id="ARBA00061210"/>
    </source>
</evidence>
<keyword evidence="14" id="KW-0328">Glycosyltransferase</keyword>
<evidence type="ECO:0000313" key="14">
    <source>
        <dbReference type="EMBL" id="MBP0440827.1"/>
    </source>
</evidence>
<dbReference type="AlphaFoldDB" id="A0A8J7UMV9"/>
<keyword evidence="7 13" id="KW-0671">Queuosine biosynthesis</keyword>
<dbReference type="GO" id="GO:0008616">
    <property type="term" value="P:tRNA queuosine(34) biosynthetic process"/>
    <property type="evidence" value="ECO:0007669"/>
    <property type="project" value="UniProtKB-UniRule"/>
</dbReference>
<dbReference type="FunFam" id="3.40.1780.10:FF:000001">
    <property type="entry name" value="S-adenosylmethionine:tRNA ribosyltransferase-isomerase"/>
    <property type="match status" value="1"/>
</dbReference>
<comment type="function">
    <text evidence="13">Transfers and isomerizes the ribose moiety from AdoMet to the 7-aminomethyl group of 7-deazaguanine (preQ1-tRNA) to give epoxyqueuosine (oQ-tRNA).</text>
</comment>
<evidence type="ECO:0000256" key="2">
    <source>
        <dbReference type="ARBA" id="ARBA00004691"/>
    </source>
</evidence>
<dbReference type="InterPro" id="IPR042118">
    <property type="entry name" value="QueA_dom1"/>
</dbReference>
<accession>A0A8J7UMV9</accession>
<protein>
    <recommendedName>
        <fullName evidence="11 13">S-adenosylmethionine:tRNA ribosyltransferase-isomerase</fullName>
        <ecNumber evidence="10 13">2.4.99.17</ecNumber>
    </recommendedName>
    <alternativeName>
        <fullName evidence="12 13">Queuosine biosynthesis protein QueA</fullName>
    </alternativeName>
</protein>
<dbReference type="Gene3D" id="2.40.10.240">
    <property type="entry name" value="QueA-like"/>
    <property type="match status" value="1"/>
</dbReference>
<comment type="subcellular location">
    <subcellularLocation>
        <location evidence="1 13">Cytoplasm</location>
    </subcellularLocation>
</comment>
<evidence type="ECO:0000256" key="6">
    <source>
        <dbReference type="ARBA" id="ARBA00022691"/>
    </source>
</evidence>
<evidence type="ECO:0000256" key="1">
    <source>
        <dbReference type="ARBA" id="ARBA00004496"/>
    </source>
</evidence>
<keyword evidence="4 13" id="KW-0963">Cytoplasm</keyword>
<evidence type="ECO:0000256" key="12">
    <source>
        <dbReference type="ARBA" id="ARBA00076160"/>
    </source>
</evidence>
<dbReference type="UniPathway" id="UPA00392"/>
<dbReference type="InterPro" id="IPR036100">
    <property type="entry name" value="QueA_sf"/>
</dbReference>
<dbReference type="NCBIfam" id="TIGR00113">
    <property type="entry name" value="queA"/>
    <property type="match status" value="1"/>
</dbReference>
<evidence type="ECO:0000256" key="4">
    <source>
        <dbReference type="ARBA" id="ARBA00022490"/>
    </source>
</evidence>
<comment type="subunit">
    <text evidence="3 13">Monomer.</text>
</comment>